<dbReference type="GO" id="GO:1901264">
    <property type="term" value="P:carbohydrate derivative transport"/>
    <property type="evidence" value="ECO:0007669"/>
    <property type="project" value="TreeGrafter"/>
</dbReference>
<dbReference type="GO" id="GO:0008982">
    <property type="term" value="F:protein-N(PI)-phosphohistidine-sugar phosphotransferase activity"/>
    <property type="evidence" value="ECO:0007669"/>
    <property type="project" value="InterPro"/>
</dbReference>
<evidence type="ECO:0000259" key="9">
    <source>
        <dbReference type="PROSITE" id="PS51105"/>
    </source>
</evidence>
<sequence length="273" mass="30399">MSNTSWIERYVMPAALRIAGQKHVLSVRDGIILNMPFMLIGSFFLIFAYLPIPGYADMMSSLFGEVWRDKMLYPVKATYDIMALISSFGIAYRLAEKYRTLDPLSAGAMSLVAFMMTIPQNTLFTPVHGAAEVIKGVIPVSMVGSQGLFVAIVISLLSTEIYRLVASRNLVIRMPDGVPPAVAKSFLALIPGFCVLAVVLALRLAVEASPFGDIKQHDRHFDRYSDASRRRYAAGHDYFSHFDWYFVDPGPARRRDRTGVYPAGMAGRICQRT</sequence>
<evidence type="ECO:0000313" key="10">
    <source>
        <dbReference type="EMBL" id="STT50978.1"/>
    </source>
</evidence>
<reference evidence="10 11" key="1">
    <citation type="submission" date="2018-06" db="EMBL/GenBank/DDBJ databases">
        <authorList>
            <consortium name="Pathogen Informatics"/>
            <person name="Doyle S."/>
        </authorList>
    </citation>
    <scope>NUCLEOTIDE SEQUENCE [LARGE SCALE GENOMIC DNA]</scope>
    <source>
        <strain evidence="10 11">NCTC9637</strain>
    </source>
</reference>
<keyword evidence="4" id="KW-0762">Sugar transport</keyword>
<accession>A0A377WCV9</accession>
<dbReference type="EMBL" id="UGLB01000003">
    <property type="protein sequence ID" value="STT50978.1"/>
    <property type="molecule type" value="Genomic_DNA"/>
</dbReference>
<dbReference type="PANTHER" id="PTHR33989">
    <property type="match status" value="1"/>
</dbReference>
<dbReference type="GO" id="GO:0009401">
    <property type="term" value="P:phosphoenolpyruvate-dependent sugar phosphotransferase system"/>
    <property type="evidence" value="ECO:0007669"/>
    <property type="project" value="InterPro"/>
</dbReference>
<keyword evidence="2" id="KW-0813">Transport</keyword>
<keyword evidence="6 8" id="KW-1133">Transmembrane helix</keyword>
<dbReference type="InterPro" id="IPR003352">
    <property type="entry name" value="PTS_EIIC"/>
</dbReference>
<evidence type="ECO:0000256" key="8">
    <source>
        <dbReference type="SAM" id="Phobius"/>
    </source>
</evidence>
<protein>
    <submittedName>
        <fullName evidence="10">Putative phosphotransferase protein</fullName>
    </submittedName>
</protein>
<proteinExistence type="predicted"/>
<evidence type="ECO:0000256" key="3">
    <source>
        <dbReference type="ARBA" id="ARBA00022475"/>
    </source>
</evidence>
<name>A0A377WCV9_KLEPN</name>
<keyword evidence="3" id="KW-1003">Cell membrane</keyword>
<gene>
    <name evidence="10" type="primary">gmuC_6</name>
    <name evidence="10" type="ORF">NCTC9637_05991</name>
</gene>
<evidence type="ECO:0000256" key="2">
    <source>
        <dbReference type="ARBA" id="ARBA00022448"/>
    </source>
</evidence>
<comment type="subcellular location">
    <subcellularLocation>
        <location evidence="1">Cell membrane</location>
        <topology evidence="1">Multi-pass membrane protein</topology>
    </subcellularLocation>
</comment>
<dbReference type="Proteomes" id="UP000255099">
    <property type="component" value="Unassembled WGS sequence"/>
</dbReference>
<evidence type="ECO:0000256" key="7">
    <source>
        <dbReference type="ARBA" id="ARBA00023136"/>
    </source>
</evidence>
<keyword evidence="7 8" id="KW-0472">Membrane</keyword>
<evidence type="ECO:0000256" key="6">
    <source>
        <dbReference type="ARBA" id="ARBA00022989"/>
    </source>
</evidence>
<dbReference type="InterPro" id="IPR051088">
    <property type="entry name" value="PTS_Sugar-EIIC/EIIB"/>
</dbReference>
<dbReference type="Pfam" id="PF02378">
    <property type="entry name" value="PTS_EIIC"/>
    <property type="match status" value="1"/>
</dbReference>
<evidence type="ECO:0000313" key="11">
    <source>
        <dbReference type="Proteomes" id="UP000255099"/>
    </source>
</evidence>
<feature type="transmembrane region" description="Helical" evidence="8">
    <location>
        <begin position="72"/>
        <end position="92"/>
    </location>
</feature>
<evidence type="ECO:0000256" key="4">
    <source>
        <dbReference type="ARBA" id="ARBA00022597"/>
    </source>
</evidence>
<evidence type="ECO:0000256" key="5">
    <source>
        <dbReference type="ARBA" id="ARBA00022692"/>
    </source>
</evidence>
<feature type="transmembrane region" description="Helical" evidence="8">
    <location>
        <begin position="31"/>
        <end position="52"/>
    </location>
</feature>
<dbReference type="PROSITE" id="PS51105">
    <property type="entry name" value="PTS_EIIC_TYPE_3"/>
    <property type="match status" value="1"/>
</dbReference>
<evidence type="ECO:0000256" key="1">
    <source>
        <dbReference type="ARBA" id="ARBA00004651"/>
    </source>
</evidence>
<feature type="domain" description="PTS EIIC type-3" evidence="9">
    <location>
        <begin position="7"/>
        <end position="273"/>
    </location>
</feature>
<dbReference type="GO" id="GO:0005886">
    <property type="term" value="C:plasma membrane"/>
    <property type="evidence" value="ECO:0007669"/>
    <property type="project" value="UniProtKB-SubCell"/>
</dbReference>
<keyword evidence="10" id="KW-0808">Transferase</keyword>
<dbReference type="InterPro" id="IPR004501">
    <property type="entry name" value="PTS_EIIC_3"/>
</dbReference>
<organism evidence="10 11">
    <name type="scientific">Klebsiella pneumoniae</name>
    <dbReference type="NCBI Taxonomy" id="573"/>
    <lineage>
        <taxon>Bacteria</taxon>
        <taxon>Pseudomonadati</taxon>
        <taxon>Pseudomonadota</taxon>
        <taxon>Gammaproteobacteria</taxon>
        <taxon>Enterobacterales</taxon>
        <taxon>Enterobacteriaceae</taxon>
        <taxon>Klebsiella/Raoultella group</taxon>
        <taxon>Klebsiella</taxon>
        <taxon>Klebsiella pneumoniae complex</taxon>
    </lineage>
</organism>
<feature type="transmembrane region" description="Helical" evidence="8">
    <location>
        <begin position="143"/>
        <end position="165"/>
    </location>
</feature>
<keyword evidence="5 8" id="KW-0812">Transmembrane</keyword>
<dbReference type="AlphaFoldDB" id="A0A377WCV9"/>
<dbReference type="PANTHER" id="PTHR33989:SF11">
    <property type="entry name" value="LICHENAN PERMEASE IIC COMPONENT"/>
    <property type="match status" value="1"/>
</dbReference>
<feature type="transmembrane region" description="Helical" evidence="8">
    <location>
        <begin position="104"/>
        <end position="123"/>
    </location>
</feature>
<feature type="transmembrane region" description="Helical" evidence="8">
    <location>
        <begin position="186"/>
        <end position="206"/>
    </location>
</feature>